<feature type="domain" description="NAD-dependent epimerase/dehydratase" evidence="3">
    <location>
        <begin position="5"/>
        <end position="131"/>
    </location>
</feature>
<comment type="caution">
    <text evidence="4">The sequence shown here is derived from an EMBL/GenBank/DDBJ whole genome shotgun (WGS) entry which is preliminary data.</text>
</comment>
<dbReference type="PANTHER" id="PTHR10366">
    <property type="entry name" value="NAD DEPENDENT EPIMERASE/DEHYDRATASE"/>
    <property type="match status" value="1"/>
</dbReference>
<gene>
    <name evidence="4" type="ORF">Aory05_000434500</name>
</gene>
<accession>A0ABQ6KJT3</accession>
<evidence type="ECO:0000256" key="1">
    <source>
        <dbReference type="ARBA" id="ARBA00023002"/>
    </source>
</evidence>
<evidence type="ECO:0000313" key="4">
    <source>
        <dbReference type="EMBL" id="GMG45464.1"/>
    </source>
</evidence>
<organism evidence="4 5">
    <name type="scientific">Aspergillus oryzae var. brunneus</name>
    <dbReference type="NCBI Taxonomy" id="332754"/>
    <lineage>
        <taxon>Eukaryota</taxon>
        <taxon>Fungi</taxon>
        <taxon>Dikarya</taxon>
        <taxon>Ascomycota</taxon>
        <taxon>Pezizomycotina</taxon>
        <taxon>Eurotiomycetes</taxon>
        <taxon>Eurotiomycetidae</taxon>
        <taxon>Eurotiales</taxon>
        <taxon>Aspergillaceae</taxon>
        <taxon>Aspergillus</taxon>
        <taxon>Aspergillus subgen. Circumdati</taxon>
    </lineage>
</organism>
<reference evidence="4" key="1">
    <citation type="submission" date="2023-04" db="EMBL/GenBank/DDBJ databases">
        <title>Aspergillus oryzae var. brunneus NBRC 4377.</title>
        <authorList>
            <person name="Ichikawa N."/>
            <person name="Sato H."/>
            <person name="Tonouchi N."/>
        </authorList>
    </citation>
    <scope>NUCLEOTIDE SEQUENCE</scope>
    <source>
        <strain evidence="4">NBRC 4377</strain>
    </source>
</reference>
<protein>
    <submittedName>
        <fullName evidence="4">Unnamed protein product</fullName>
    </submittedName>
</protein>
<evidence type="ECO:0000259" key="3">
    <source>
        <dbReference type="Pfam" id="PF01370"/>
    </source>
</evidence>
<evidence type="ECO:0000256" key="2">
    <source>
        <dbReference type="ARBA" id="ARBA00023445"/>
    </source>
</evidence>
<dbReference type="EMBL" id="BSYB01000014">
    <property type="protein sequence ID" value="GMG45464.1"/>
    <property type="molecule type" value="Genomic_DNA"/>
</dbReference>
<dbReference type="Gene3D" id="3.40.50.720">
    <property type="entry name" value="NAD(P)-binding Rossmann-like Domain"/>
    <property type="match status" value="2"/>
</dbReference>
<dbReference type="PANTHER" id="PTHR10366:SF564">
    <property type="entry name" value="STEROL-4-ALPHA-CARBOXYLATE 3-DEHYDROGENASE, DECARBOXYLATING"/>
    <property type="match status" value="1"/>
</dbReference>
<name>A0ABQ6KJT3_ASPOZ</name>
<keyword evidence="1" id="KW-0560">Oxidoreductase</keyword>
<dbReference type="Proteomes" id="UP001165189">
    <property type="component" value="Unassembled WGS sequence"/>
</dbReference>
<sequence>MARRALLTGGNGFIGSHILAQLLDHGCTVCCAVRTQEKGDKILRDFATQQSQITITIVPDIVAPGAYDTAVQGTPAFDAVYHTASPFTYANAGSNLQFLEPAIKGTLNLLKAVKDNAPSVKRVIWTGSCASVIDYDNLVADPPRIYTEADWNPVTWEEAVNGDPSKAYRGSKLFAEREEAGNQRFVVCARQFDFQDVCDILRSHHPELSERTPLGKPGTRSLPPGAYSIDNSKVKKFLGVEFRSLEETVLDAARCMLDIERNEKQALST</sequence>
<proteinExistence type="inferred from homology"/>
<dbReference type="InterPro" id="IPR001509">
    <property type="entry name" value="Epimerase_deHydtase"/>
</dbReference>
<dbReference type="InterPro" id="IPR036291">
    <property type="entry name" value="NAD(P)-bd_dom_sf"/>
</dbReference>
<dbReference type="SUPFAM" id="SSF51735">
    <property type="entry name" value="NAD(P)-binding Rossmann-fold domains"/>
    <property type="match status" value="1"/>
</dbReference>
<comment type="similarity">
    <text evidence="2">Belongs to the NAD(P)-dependent epimerase/dehydratase family. Dihydroflavonol-4-reductase subfamily.</text>
</comment>
<dbReference type="Pfam" id="PF01370">
    <property type="entry name" value="Epimerase"/>
    <property type="match status" value="1"/>
</dbReference>
<dbReference type="InterPro" id="IPR050425">
    <property type="entry name" value="NAD(P)_dehydrat-like"/>
</dbReference>
<evidence type="ECO:0000313" key="5">
    <source>
        <dbReference type="Proteomes" id="UP001165189"/>
    </source>
</evidence>
<keyword evidence="5" id="KW-1185">Reference proteome</keyword>